<dbReference type="SMART" id="SM00331">
    <property type="entry name" value="PP2C_SIG"/>
    <property type="match status" value="1"/>
</dbReference>
<keyword evidence="1" id="KW-0378">Hydrolase</keyword>
<dbReference type="Pfam" id="PF07228">
    <property type="entry name" value="SpoIIE"/>
    <property type="match status" value="1"/>
</dbReference>
<sequence length="374" mass="38853">MALRAVGRWWRKTATRSRRGRGGPVLALGVSVLLTVLSVLGSRQPGVAVLVIGPVLACARLDARRTAAVAAAALSLALGAGAANGVITTPGFGIEFLVLLVGGALAVRDAARHTADAAALARATDVAQASQDAILRPMSVELDGIEVCARNRCAVPGASVCGDLYDVVHTPYGVRLLIGDVRGHDLDALRTTAATIGAFKDLAYLTPGLADLATAMDARLTPELKAEDFVTAVLAEFAPGEVRIVNCGHPAPVRAGKQVRLLEPMEPAPPLGLHPKPRLCRFYLTSGDRLLFYTDGLSEARDADGADFPLLERVGDALAALSPSDALDTLYAMVATHTGRAPTDDIALALCRPTSMVAPSTAARPSAPAARRES</sequence>
<accession>A0A516R8W6</accession>
<gene>
    <name evidence="3" type="ORF">FH965_17155</name>
</gene>
<evidence type="ECO:0000313" key="4">
    <source>
        <dbReference type="Proteomes" id="UP000316806"/>
    </source>
</evidence>
<proteinExistence type="predicted"/>
<dbReference type="InterPro" id="IPR052016">
    <property type="entry name" value="Bact_Sigma-Reg"/>
</dbReference>
<dbReference type="AlphaFoldDB" id="A0A516R8W6"/>
<dbReference type="PANTHER" id="PTHR43156">
    <property type="entry name" value="STAGE II SPORULATION PROTEIN E-RELATED"/>
    <property type="match status" value="1"/>
</dbReference>
<feature type="domain" description="PPM-type phosphatase" evidence="2">
    <location>
        <begin position="142"/>
        <end position="353"/>
    </location>
</feature>
<organism evidence="3 4">
    <name type="scientific">Streptomyces spectabilis</name>
    <dbReference type="NCBI Taxonomy" id="68270"/>
    <lineage>
        <taxon>Bacteria</taxon>
        <taxon>Bacillati</taxon>
        <taxon>Actinomycetota</taxon>
        <taxon>Actinomycetes</taxon>
        <taxon>Kitasatosporales</taxon>
        <taxon>Streptomycetaceae</taxon>
        <taxon>Streptomyces</taxon>
    </lineage>
</organism>
<reference evidence="3 4" key="1">
    <citation type="journal article" date="2019" name="J. Ind. Microbiol. Biotechnol.">
        <title>The complete genomic sequence of Streptomyces spectabilis NRRL-2792 and identification of secondary metabolite biosynthetic gene clusters.</title>
        <authorList>
            <person name="Sinha A."/>
            <person name="Phillips-Salemka S."/>
            <person name="Niraula T.A."/>
            <person name="Short K.A."/>
            <person name="Niraula N.P."/>
        </authorList>
    </citation>
    <scope>NUCLEOTIDE SEQUENCE [LARGE SCALE GENOMIC DNA]</scope>
    <source>
        <strain evidence="3 4">NRRL 2792</strain>
    </source>
</reference>
<dbReference type="Proteomes" id="UP000316806">
    <property type="component" value="Chromosome"/>
</dbReference>
<dbReference type="InterPro" id="IPR001932">
    <property type="entry name" value="PPM-type_phosphatase-like_dom"/>
</dbReference>
<evidence type="ECO:0000256" key="1">
    <source>
        <dbReference type="ARBA" id="ARBA00022801"/>
    </source>
</evidence>
<dbReference type="RefSeq" id="WP_144003961.1">
    <property type="nucleotide sequence ID" value="NZ_CP040916.1"/>
</dbReference>
<evidence type="ECO:0000313" key="3">
    <source>
        <dbReference type="EMBL" id="QDQ12093.1"/>
    </source>
</evidence>
<dbReference type="SUPFAM" id="SSF81606">
    <property type="entry name" value="PP2C-like"/>
    <property type="match status" value="1"/>
</dbReference>
<dbReference type="EMBL" id="CP040916">
    <property type="protein sequence ID" value="QDQ12093.1"/>
    <property type="molecule type" value="Genomic_DNA"/>
</dbReference>
<evidence type="ECO:0000259" key="2">
    <source>
        <dbReference type="SMART" id="SM00331"/>
    </source>
</evidence>
<protein>
    <submittedName>
        <fullName evidence="3">Serine/threonine-protein phosphatase</fullName>
    </submittedName>
</protein>
<dbReference type="InterPro" id="IPR036457">
    <property type="entry name" value="PPM-type-like_dom_sf"/>
</dbReference>
<dbReference type="PANTHER" id="PTHR43156:SF2">
    <property type="entry name" value="STAGE II SPORULATION PROTEIN E"/>
    <property type="match status" value="1"/>
</dbReference>
<name>A0A516R8W6_STRST</name>
<dbReference type="GO" id="GO:0016791">
    <property type="term" value="F:phosphatase activity"/>
    <property type="evidence" value="ECO:0007669"/>
    <property type="project" value="TreeGrafter"/>
</dbReference>
<dbReference type="Gene3D" id="3.60.40.10">
    <property type="entry name" value="PPM-type phosphatase domain"/>
    <property type="match status" value="1"/>
</dbReference>